<feature type="transmembrane region" description="Helical" evidence="1">
    <location>
        <begin position="58"/>
        <end position="75"/>
    </location>
</feature>
<evidence type="ECO:0008006" key="6">
    <source>
        <dbReference type="Google" id="ProtNLM"/>
    </source>
</evidence>
<dbReference type="Proteomes" id="UP001208692">
    <property type="component" value="Unassembled WGS sequence"/>
</dbReference>
<comment type="caution">
    <text evidence="2">The sequence shown here is derived from an EMBL/GenBank/DDBJ whole genome shotgun (WGS) entry which is preliminary data.</text>
</comment>
<feature type="transmembrane region" description="Helical" evidence="1">
    <location>
        <begin position="96"/>
        <end position="113"/>
    </location>
</feature>
<name>A0AAV5B092_9FLAO</name>
<sequence length="114" mass="12976">MLASIIIFLYKNYNPLDSILFPKCPFKTATGLLCPGCGSQRAIHNVLNMNILGAIKENLLLVLAVPYIILNLVFTSIKQPSETQLKWRRRLFGEKAIRIVFSIIIIYWVGRNLV</sequence>
<protein>
    <recommendedName>
        <fullName evidence="6">DUF2752 domain-containing protein</fullName>
    </recommendedName>
</protein>
<dbReference type="Proteomes" id="UP001207736">
    <property type="component" value="Unassembled WGS sequence"/>
</dbReference>
<dbReference type="EMBL" id="BQKB01000031">
    <property type="protein sequence ID" value="GJM53258.1"/>
    <property type="molecule type" value="Genomic_DNA"/>
</dbReference>
<evidence type="ECO:0000313" key="5">
    <source>
        <dbReference type="Proteomes" id="UP001208692"/>
    </source>
</evidence>
<accession>A0AAV5B092</accession>
<dbReference type="Pfam" id="PF10825">
    <property type="entry name" value="DUF2752"/>
    <property type="match status" value="1"/>
</dbReference>
<keyword evidence="5" id="KW-1185">Reference proteome</keyword>
<reference evidence="2 5" key="1">
    <citation type="submission" date="2021-11" db="EMBL/GenBank/DDBJ databases">
        <title>Draft genome sequence of Capnocytophaga sp. strain KC07075 isolated from cat oral cavity.</title>
        <authorList>
            <person name="Suzuki M."/>
            <person name="Imaoka K."/>
            <person name="Kimura M."/>
            <person name="Morikawa S."/>
            <person name="Maeda K."/>
        </authorList>
    </citation>
    <scope>NUCLEOTIDE SEQUENCE</scope>
    <source>
        <strain evidence="2">KC07075</strain>
        <strain evidence="3 5">KC07079</strain>
    </source>
</reference>
<dbReference type="AlphaFoldDB" id="A0AAV5B092"/>
<dbReference type="InterPro" id="IPR021215">
    <property type="entry name" value="DUF2752"/>
</dbReference>
<gene>
    <name evidence="2" type="ORF">RCZ15_22980</name>
    <name evidence="3" type="ORF">RCZ16_15750</name>
</gene>
<keyword evidence="1" id="KW-0812">Transmembrane</keyword>
<evidence type="ECO:0000313" key="2">
    <source>
        <dbReference type="EMBL" id="GJM51325.1"/>
    </source>
</evidence>
<evidence type="ECO:0000313" key="3">
    <source>
        <dbReference type="EMBL" id="GJM53258.1"/>
    </source>
</evidence>
<keyword evidence="1" id="KW-0472">Membrane</keyword>
<evidence type="ECO:0000313" key="4">
    <source>
        <dbReference type="Proteomes" id="UP001207736"/>
    </source>
</evidence>
<dbReference type="EMBL" id="BQKA01000050">
    <property type="protein sequence ID" value="GJM51325.1"/>
    <property type="molecule type" value="Genomic_DNA"/>
</dbReference>
<evidence type="ECO:0000256" key="1">
    <source>
        <dbReference type="SAM" id="Phobius"/>
    </source>
</evidence>
<keyword evidence="1" id="KW-1133">Transmembrane helix</keyword>
<proteinExistence type="predicted"/>
<organism evidence="2 4">
    <name type="scientific">Capnocytophaga catalasegens</name>
    <dbReference type="NCBI Taxonomy" id="1004260"/>
    <lineage>
        <taxon>Bacteria</taxon>
        <taxon>Pseudomonadati</taxon>
        <taxon>Bacteroidota</taxon>
        <taxon>Flavobacteriia</taxon>
        <taxon>Flavobacteriales</taxon>
        <taxon>Flavobacteriaceae</taxon>
        <taxon>Capnocytophaga</taxon>
    </lineage>
</organism>